<accession>A0A9Q2HGA4</accession>
<feature type="domain" description="ABC transporter" evidence="5">
    <location>
        <begin position="14"/>
        <end position="252"/>
    </location>
</feature>
<dbReference type="GO" id="GO:0005524">
    <property type="term" value="F:ATP binding"/>
    <property type="evidence" value="ECO:0007669"/>
    <property type="project" value="UniProtKB-KW"/>
</dbReference>
<dbReference type="Pfam" id="PF00005">
    <property type="entry name" value="ABC_tran"/>
    <property type="match status" value="1"/>
</dbReference>
<dbReference type="Proteomes" id="UP000579136">
    <property type="component" value="Unassembled WGS sequence"/>
</dbReference>
<comment type="similarity">
    <text evidence="1">Belongs to the ABC transporter superfamily.</text>
</comment>
<dbReference type="EMBL" id="JACHHF010000009">
    <property type="protein sequence ID" value="MBB5176591.1"/>
    <property type="molecule type" value="Genomic_DNA"/>
</dbReference>
<comment type="caution">
    <text evidence="6">The sequence shown here is derived from an EMBL/GenBank/DDBJ whole genome shotgun (WGS) entry which is preliminary data.</text>
</comment>
<evidence type="ECO:0000256" key="1">
    <source>
        <dbReference type="ARBA" id="ARBA00005417"/>
    </source>
</evidence>
<dbReference type="Gene3D" id="3.40.50.300">
    <property type="entry name" value="P-loop containing nucleotide triphosphate hydrolases"/>
    <property type="match status" value="1"/>
</dbReference>
<keyword evidence="4 6" id="KW-0067">ATP-binding</keyword>
<dbReference type="GO" id="GO:0016887">
    <property type="term" value="F:ATP hydrolysis activity"/>
    <property type="evidence" value="ECO:0007669"/>
    <property type="project" value="InterPro"/>
</dbReference>
<evidence type="ECO:0000313" key="6">
    <source>
        <dbReference type="EMBL" id="MBB5176591.1"/>
    </source>
</evidence>
<protein>
    <submittedName>
        <fullName evidence="6">Zinc transport system ATP-binding protein</fullName>
        <ecNumber evidence="6">3.6.3.-</ecNumber>
    </submittedName>
</protein>
<dbReference type="InterPro" id="IPR027417">
    <property type="entry name" value="P-loop_NTPase"/>
</dbReference>
<dbReference type="PANTHER" id="PTHR42734">
    <property type="entry name" value="METAL TRANSPORT SYSTEM ATP-BINDING PROTEIN TM_0124-RELATED"/>
    <property type="match status" value="1"/>
</dbReference>
<evidence type="ECO:0000256" key="3">
    <source>
        <dbReference type="ARBA" id="ARBA00022741"/>
    </source>
</evidence>
<dbReference type="SMART" id="SM00382">
    <property type="entry name" value="AAA"/>
    <property type="match status" value="1"/>
</dbReference>
<dbReference type="PROSITE" id="PS50893">
    <property type="entry name" value="ABC_TRANSPORTER_2"/>
    <property type="match status" value="1"/>
</dbReference>
<organism evidence="6 7">
    <name type="scientific">Nosocomiicoccus ampullae</name>
    <dbReference type="NCBI Taxonomy" id="489910"/>
    <lineage>
        <taxon>Bacteria</taxon>
        <taxon>Bacillati</taxon>
        <taxon>Bacillota</taxon>
        <taxon>Bacilli</taxon>
        <taxon>Bacillales</taxon>
        <taxon>Staphylococcaceae</taxon>
        <taxon>Nosocomiicoccus</taxon>
    </lineage>
</organism>
<dbReference type="AlphaFoldDB" id="A0A9Q2HGA4"/>
<keyword evidence="2" id="KW-0813">Transport</keyword>
<proteinExistence type="inferred from homology"/>
<evidence type="ECO:0000313" key="7">
    <source>
        <dbReference type="Proteomes" id="UP000579136"/>
    </source>
</evidence>
<dbReference type="CDD" id="cd03235">
    <property type="entry name" value="ABC_Metallic_Cations"/>
    <property type="match status" value="1"/>
</dbReference>
<sequence length="273" mass="30522">MIESEGENMTAPIFEIKDVSYKYYEKMETTVALQNINLKIDRGEFMAIVGPNGSGKSTLLKLILGIKKLQEGEILINGKPASRKNRETKVGYVSQKAASFAKGFPATVKEVVLSGLTKKRGLFKRFNKEDYEALDYVLNLLDIKDLKNKNIASLSGGQTQRVFIARALINNPEILVLDEPTEGIDARNINSFYEVLTLLKEEGTTILLVTHDIGVVIDQADTVACLNEHLHFHGTNQEFRNLDEAQLSKVYGFPIQLVSHDHDRSCCEVPHVN</sequence>
<gene>
    <name evidence="6" type="ORF">HNQ45_001479</name>
</gene>
<dbReference type="EC" id="3.6.3.-" evidence="6"/>
<dbReference type="InterPro" id="IPR003593">
    <property type="entry name" value="AAA+_ATPase"/>
</dbReference>
<dbReference type="PANTHER" id="PTHR42734:SF17">
    <property type="entry name" value="METAL TRANSPORT SYSTEM ATP-BINDING PROTEIN TM_0124-RELATED"/>
    <property type="match status" value="1"/>
</dbReference>
<reference evidence="6 7" key="1">
    <citation type="submission" date="2020-08" db="EMBL/GenBank/DDBJ databases">
        <title>Genomic Encyclopedia of Type Strains, Phase IV (KMG-IV): sequencing the most valuable type-strain genomes for metagenomic binning, comparative biology and taxonomic classification.</title>
        <authorList>
            <person name="Goeker M."/>
        </authorList>
    </citation>
    <scope>NUCLEOTIDE SEQUENCE [LARGE SCALE GENOMIC DNA]</scope>
    <source>
        <strain evidence="6 7">DSM 19163</strain>
    </source>
</reference>
<keyword evidence="3" id="KW-0547">Nucleotide-binding</keyword>
<dbReference type="FunFam" id="3.40.50.300:FF:000134">
    <property type="entry name" value="Iron-enterobactin ABC transporter ATP-binding protein"/>
    <property type="match status" value="1"/>
</dbReference>
<evidence type="ECO:0000259" key="5">
    <source>
        <dbReference type="PROSITE" id="PS50893"/>
    </source>
</evidence>
<keyword evidence="7" id="KW-1185">Reference proteome</keyword>
<dbReference type="InterPro" id="IPR050153">
    <property type="entry name" value="Metal_Ion_Import_ABC"/>
</dbReference>
<evidence type="ECO:0000256" key="2">
    <source>
        <dbReference type="ARBA" id="ARBA00022448"/>
    </source>
</evidence>
<name>A0A9Q2HGA4_9STAP</name>
<dbReference type="InterPro" id="IPR003439">
    <property type="entry name" value="ABC_transporter-like_ATP-bd"/>
</dbReference>
<evidence type="ECO:0000256" key="4">
    <source>
        <dbReference type="ARBA" id="ARBA00022840"/>
    </source>
</evidence>
<dbReference type="SUPFAM" id="SSF52540">
    <property type="entry name" value="P-loop containing nucleoside triphosphate hydrolases"/>
    <property type="match status" value="1"/>
</dbReference>
<keyword evidence="6" id="KW-0378">Hydrolase</keyword>